<dbReference type="InterPro" id="IPR006553">
    <property type="entry name" value="Leu-rich_rpt_Cys-con_subtyp"/>
</dbReference>
<proteinExistence type="predicted"/>
<dbReference type="InterPro" id="IPR032675">
    <property type="entry name" value="LRR_dom_sf"/>
</dbReference>
<dbReference type="EMBL" id="JNBR01001456">
    <property type="protein sequence ID" value="OQR87242.1"/>
    <property type="molecule type" value="Genomic_DNA"/>
</dbReference>
<dbReference type="AlphaFoldDB" id="A0A1V9YNF1"/>
<dbReference type="PANTHER" id="PTHR13318">
    <property type="entry name" value="PARTNER OF PAIRED, ISOFORM B-RELATED"/>
    <property type="match status" value="1"/>
</dbReference>
<dbReference type="GO" id="GO:0019005">
    <property type="term" value="C:SCF ubiquitin ligase complex"/>
    <property type="evidence" value="ECO:0007669"/>
    <property type="project" value="TreeGrafter"/>
</dbReference>
<organism evidence="1 2">
    <name type="scientific">Achlya hypogyna</name>
    <name type="common">Oomycete</name>
    <name type="synonym">Protoachlya hypogyna</name>
    <dbReference type="NCBI Taxonomy" id="1202772"/>
    <lineage>
        <taxon>Eukaryota</taxon>
        <taxon>Sar</taxon>
        <taxon>Stramenopiles</taxon>
        <taxon>Oomycota</taxon>
        <taxon>Saprolegniomycetes</taxon>
        <taxon>Saprolegniales</taxon>
        <taxon>Achlyaceae</taxon>
        <taxon>Achlya</taxon>
    </lineage>
</organism>
<accession>A0A1V9YNF1</accession>
<name>A0A1V9YNF1_ACHHY</name>
<reference evidence="1 2" key="1">
    <citation type="journal article" date="2014" name="Genome Biol. Evol.">
        <title>The secreted proteins of Achlya hypogyna and Thraustotheca clavata identify the ancestral oomycete secretome and reveal gene acquisitions by horizontal gene transfer.</title>
        <authorList>
            <person name="Misner I."/>
            <person name="Blouin N."/>
            <person name="Leonard G."/>
            <person name="Richards T.A."/>
            <person name="Lane C.E."/>
        </authorList>
    </citation>
    <scope>NUCLEOTIDE SEQUENCE [LARGE SCALE GENOMIC DNA]</scope>
    <source>
        <strain evidence="1 2">ATCC 48635</strain>
    </source>
</reference>
<comment type="caution">
    <text evidence="1">The sequence shown here is derived from an EMBL/GenBank/DDBJ whole genome shotgun (WGS) entry which is preliminary data.</text>
</comment>
<keyword evidence="2" id="KW-1185">Reference proteome</keyword>
<gene>
    <name evidence="1" type="ORF">ACHHYP_09331</name>
</gene>
<sequence length="445" mass="48102">MALQDRCLAVVAALLSSRDADDVALAVAALPVHLLDALWNLTKANASSKVLDAVLSNESSCVNLTSFGGDLTDLVHTWHAKRMGSAIMELSLDGVAFKPADLYVIMDALPQLQHLRCAYVSAFSDEHVRLLTTLNLCELCVNWCSGVTDATLSVLATRYTNSLTALEIAGTTVTTQGVLRLVACTKLQRLNLRGAETSKAHKSEHCVVACDQVTDLPQGLDQLIDIDLRGLSCVSTDNLTRVLSPVWPHLERVSLGETALTSSALKEVLCHGCLELLDLSWCFQLDAATIISCIRFASSLVTIKLRCLELSDNCLEAIARHCPTLRKLNIARCRNLSDGGFQAIASSCNRLEVLDASWSLVADATLLLLLDCAPALKRLCLQGCKAITGSFLDKLRETRPPLRLASLDLSWVDAVENEVVQSVLPLYPSLVVTGYYGEVLVASSV</sequence>
<dbReference type="Proteomes" id="UP000243579">
    <property type="component" value="Unassembled WGS sequence"/>
</dbReference>
<dbReference type="SUPFAM" id="SSF52047">
    <property type="entry name" value="RNI-like"/>
    <property type="match status" value="1"/>
</dbReference>
<dbReference type="OrthoDB" id="423607at2759"/>
<evidence type="ECO:0000313" key="1">
    <source>
        <dbReference type="EMBL" id="OQR87242.1"/>
    </source>
</evidence>
<protein>
    <submittedName>
        <fullName evidence="1">Uncharacterized protein</fullName>
    </submittedName>
</protein>
<dbReference type="SMART" id="SM00367">
    <property type="entry name" value="LRR_CC"/>
    <property type="match status" value="3"/>
</dbReference>
<dbReference type="Gene3D" id="3.80.10.10">
    <property type="entry name" value="Ribonuclease Inhibitor"/>
    <property type="match status" value="2"/>
</dbReference>
<dbReference type="GO" id="GO:0031146">
    <property type="term" value="P:SCF-dependent proteasomal ubiquitin-dependent protein catabolic process"/>
    <property type="evidence" value="ECO:0007669"/>
    <property type="project" value="TreeGrafter"/>
</dbReference>
<dbReference type="STRING" id="1202772.A0A1V9YNF1"/>
<evidence type="ECO:0000313" key="2">
    <source>
        <dbReference type="Proteomes" id="UP000243579"/>
    </source>
</evidence>